<dbReference type="SUPFAM" id="SSF54427">
    <property type="entry name" value="NTF2-like"/>
    <property type="match status" value="1"/>
</dbReference>
<dbReference type="InterPro" id="IPR037401">
    <property type="entry name" value="SnoaL-like"/>
</dbReference>
<comment type="caution">
    <text evidence="2">The sequence shown here is derived from an EMBL/GenBank/DDBJ whole genome shotgun (WGS) entry which is preliminary data.</text>
</comment>
<evidence type="ECO:0000313" key="3">
    <source>
        <dbReference type="Proteomes" id="UP000318380"/>
    </source>
</evidence>
<dbReference type="OrthoDB" id="5185819at2"/>
<keyword evidence="3" id="KW-1185">Reference proteome</keyword>
<dbReference type="Gene3D" id="3.10.450.50">
    <property type="match status" value="1"/>
</dbReference>
<dbReference type="Proteomes" id="UP000318380">
    <property type="component" value="Unassembled WGS sequence"/>
</dbReference>
<gene>
    <name evidence="2" type="ORF">FB561_5367</name>
</gene>
<dbReference type="GO" id="GO:0016853">
    <property type="term" value="F:isomerase activity"/>
    <property type="evidence" value="ECO:0007669"/>
    <property type="project" value="UniProtKB-KW"/>
</dbReference>
<dbReference type="InterPro" id="IPR032710">
    <property type="entry name" value="NTF2-like_dom_sf"/>
</dbReference>
<organism evidence="2 3">
    <name type="scientific">Kribbella amoyensis</name>
    <dbReference type="NCBI Taxonomy" id="996641"/>
    <lineage>
        <taxon>Bacteria</taxon>
        <taxon>Bacillati</taxon>
        <taxon>Actinomycetota</taxon>
        <taxon>Actinomycetes</taxon>
        <taxon>Propionibacteriales</taxon>
        <taxon>Kribbellaceae</taxon>
        <taxon>Kribbella</taxon>
    </lineage>
</organism>
<dbReference type="AlphaFoldDB" id="A0A561BZT9"/>
<proteinExistence type="predicted"/>
<reference evidence="2 3" key="1">
    <citation type="submission" date="2019-06" db="EMBL/GenBank/DDBJ databases">
        <title>Sequencing the genomes of 1000 actinobacteria strains.</title>
        <authorList>
            <person name="Klenk H.-P."/>
        </authorList>
    </citation>
    <scope>NUCLEOTIDE SEQUENCE [LARGE SCALE GENOMIC DNA]</scope>
    <source>
        <strain evidence="2 3">DSM 24683</strain>
    </source>
</reference>
<dbReference type="CDD" id="cd00531">
    <property type="entry name" value="NTF2_like"/>
    <property type="match status" value="1"/>
</dbReference>
<keyword evidence="2" id="KW-0413">Isomerase</keyword>
<evidence type="ECO:0000313" key="2">
    <source>
        <dbReference type="EMBL" id="TWD84192.1"/>
    </source>
</evidence>
<dbReference type="EMBL" id="VIVK01000001">
    <property type="protein sequence ID" value="TWD84192.1"/>
    <property type="molecule type" value="Genomic_DNA"/>
</dbReference>
<name>A0A561BZT9_9ACTN</name>
<evidence type="ECO:0000259" key="1">
    <source>
        <dbReference type="Pfam" id="PF12680"/>
    </source>
</evidence>
<protein>
    <submittedName>
        <fullName evidence="2">Ketosteroid isomerase-like protein</fullName>
    </submittedName>
</protein>
<dbReference type="Pfam" id="PF12680">
    <property type="entry name" value="SnoaL_2"/>
    <property type="match status" value="1"/>
</dbReference>
<sequence length="133" mass="14777">MYLVTTQLSTDTARTIARFNEAFRLRDTAALAEVVHDDCLMVSAQPAPDGTPYVGKEACVEFWAELMNDTSTTFEVEHVFSDGDWATVRWRYRFGPTDADSVLGVNVTRVSDGRVIEQLGYTKTPGEALPLPE</sequence>
<accession>A0A561BZT9</accession>
<feature type="domain" description="SnoaL-like" evidence="1">
    <location>
        <begin position="17"/>
        <end position="117"/>
    </location>
</feature>